<feature type="non-terminal residue" evidence="2">
    <location>
        <position position="1"/>
    </location>
</feature>
<sequence length="638" mass="70220">PATTNSQSPTEPPSPSAQFSPGYANWETRPSLLLDSLDEAALAAGPEHFWAFLQDIAGLLAGSTPNRQVVILGRPESILTTQLVFEECGVPVETAELAPLTRIQAAELTDLALDAALVDGRRYETHRTHSQPFADLREWIFDDIATALDIDGAEDGSVASDFLGYPPVILAIARRLAVENPRAELMRAQEASAGSRSRVDRGILLLSVTETILDRESQKVRNQIDNFLDLPNETFSLLYTREEQILRILGKFLGNMRLESPAVLRAADRVAYEEHIAGFVGEHPFLSLKKYSNPVFADYVRAYVATADTVELHGVRRADLLAACMKPGPFFAHFCHALANQVSVERRESYDFIIRESIIDDLIKSYAAGSRGNDAFSILDSPTHTSLVLHPFEGTAKQLSLSDVLEFRVLEKSGAIELTTSVSRCWIITRRFGVILSSVTDTVEIGPHCTILSEMLEVRARTVNVSSSRGVHDDETASGALLMTKEFVADQATKITTRSDQSLVINWPNAWHPWKTYFSKLPQTSHKSEALSAEVLIGLRRILLSFKGGAAQDPSQHKEMIDNIVVGKNAMLGAIRDSLIRLGAVKVDGKMFRLQASVLSPLGVNYVGTKGKDFATSLGPLHRLVMESEEVKRVCEDD</sequence>
<dbReference type="AlphaFoldDB" id="A0A1I0T9X2"/>
<evidence type="ECO:0000256" key="1">
    <source>
        <dbReference type="SAM" id="MobiDB-lite"/>
    </source>
</evidence>
<dbReference type="EMBL" id="FOJN01000005">
    <property type="protein sequence ID" value="SFA48520.1"/>
    <property type="molecule type" value="Genomic_DNA"/>
</dbReference>
<gene>
    <name evidence="2" type="ORF">SAMN05444374_1051</name>
</gene>
<feature type="region of interest" description="Disordered" evidence="1">
    <location>
        <begin position="1"/>
        <end position="22"/>
    </location>
</feature>
<evidence type="ECO:0000313" key="3">
    <source>
        <dbReference type="Proteomes" id="UP000182054"/>
    </source>
</evidence>
<evidence type="ECO:0000313" key="2">
    <source>
        <dbReference type="EMBL" id="SFA48520.1"/>
    </source>
</evidence>
<name>A0A1I0T9X2_9NOCA</name>
<proteinExistence type="predicted"/>
<accession>A0A1I0T9X2</accession>
<dbReference type="Proteomes" id="UP000182054">
    <property type="component" value="Unassembled WGS sequence"/>
</dbReference>
<organism evidence="2 3">
    <name type="scientific">Rhodococcoides kroppenstedtii</name>
    <dbReference type="NCBI Taxonomy" id="293050"/>
    <lineage>
        <taxon>Bacteria</taxon>
        <taxon>Bacillati</taxon>
        <taxon>Actinomycetota</taxon>
        <taxon>Actinomycetes</taxon>
        <taxon>Mycobacteriales</taxon>
        <taxon>Nocardiaceae</taxon>
        <taxon>Rhodococcoides</taxon>
    </lineage>
</organism>
<protein>
    <submittedName>
        <fullName evidence="2">Uncharacterized protein</fullName>
    </submittedName>
</protein>
<reference evidence="2 3" key="1">
    <citation type="submission" date="2016-10" db="EMBL/GenBank/DDBJ databases">
        <authorList>
            <person name="de Groot N.N."/>
        </authorList>
    </citation>
    <scope>NUCLEOTIDE SEQUENCE [LARGE SCALE GENOMIC DNA]</scope>
    <source>
        <strain evidence="2 3">DSM 44908</strain>
    </source>
</reference>